<dbReference type="InterPro" id="IPR003615">
    <property type="entry name" value="HNH_nuc"/>
</dbReference>
<dbReference type="PATRIC" id="fig|1679170.3.peg.270"/>
<evidence type="ECO:0000313" key="3">
    <source>
        <dbReference type="Proteomes" id="UP000037146"/>
    </source>
</evidence>
<keyword evidence="3" id="KW-1185">Reference proteome</keyword>
<sequence>MEKLQAKNEFSQTIIDGKEYIKFVTGGKYKVEVIVDKLTWERYLHKFHWTALCKDNYHVVKTSINKHSVRIHRMIVENEYNELDYWGNTVDHINKNSLDNRKENLRIYNSKLNSTNTTSKYSSEGLNLIYPQRKKKNGEYVIYGYKVHTNVFDTTIYKNFSTVEEAISYRDNEVLPLIEQKIEELKKKTRDIEFERGLRDKLINNEINEVRLILEKYGTS</sequence>
<dbReference type="AlphaFoldDB" id="A0A0K9GP30"/>
<dbReference type="Gene3D" id="3.90.75.20">
    <property type="match status" value="1"/>
</dbReference>
<comment type="caution">
    <text evidence="2">The sequence shown here is derived from an EMBL/GenBank/DDBJ whole genome shotgun (WGS) entry which is preliminary data.</text>
</comment>
<dbReference type="RefSeq" id="WP_049679670.1">
    <property type="nucleotide sequence ID" value="NZ_LFZW01000001.1"/>
</dbReference>
<feature type="domain" description="HNH nuclease" evidence="1">
    <location>
        <begin position="70"/>
        <end position="109"/>
    </location>
</feature>
<gene>
    <name evidence="2" type="ORF">AC625_01465</name>
</gene>
<protein>
    <recommendedName>
        <fullName evidence="1">HNH nuclease domain-containing protein</fullName>
    </recommendedName>
</protein>
<dbReference type="InterPro" id="IPR044925">
    <property type="entry name" value="His-Me_finger_sf"/>
</dbReference>
<dbReference type="Pfam" id="PF13392">
    <property type="entry name" value="HNH_3"/>
    <property type="match status" value="1"/>
</dbReference>
<dbReference type="EMBL" id="LFZW01000001">
    <property type="protein sequence ID" value="KMY48351.1"/>
    <property type="molecule type" value="Genomic_DNA"/>
</dbReference>
<dbReference type="Proteomes" id="UP000037146">
    <property type="component" value="Unassembled WGS sequence"/>
</dbReference>
<proteinExistence type="predicted"/>
<evidence type="ECO:0000313" key="2">
    <source>
        <dbReference type="EMBL" id="KMY48351.1"/>
    </source>
</evidence>
<dbReference type="OrthoDB" id="8974199at2"/>
<accession>A0A0K9GP30</accession>
<evidence type="ECO:0000259" key="1">
    <source>
        <dbReference type="Pfam" id="PF13392"/>
    </source>
</evidence>
<name>A0A0K9GP30_9BACI</name>
<reference evidence="3" key="1">
    <citation type="submission" date="2015-07" db="EMBL/GenBank/DDBJ databases">
        <title>Genome sequencing project for genomic taxonomy and phylogenomics of Bacillus-like bacteria.</title>
        <authorList>
            <person name="Liu B."/>
            <person name="Wang J."/>
            <person name="Zhu Y."/>
            <person name="Liu G."/>
            <person name="Chen Q."/>
            <person name="Chen Z."/>
            <person name="Lan J."/>
            <person name="Che J."/>
            <person name="Ge C."/>
            <person name="Shi H."/>
            <person name="Pan Z."/>
            <person name="Liu X."/>
        </authorList>
    </citation>
    <scope>NUCLEOTIDE SEQUENCE [LARGE SCALE GENOMIC DNA]</scope>
    <source>
        <strain evidence="3">FJAT-27997</strain>
    </source>
</reference>
<organism evidence="2 3">
    <name type="scientific">Peribacillus loiseleuriae</name>
    <dbReference type="NCBI Taxonomy" id="1679170"/>
    <lineage>
        <taxon>Bacteria</taxon>
        <taxon>Bacillati</taxon>
        <taxon>Bacillota</taxon>
        <taxon>Bacilli</taxon>
        <taxon>Bacillales</taxon>
        <taxon>Bacillaceae</taxon>
        <taxon>Peribacillus</taxon>
    </lineage>
</organism>
<dbReference type="SUPFAM" id="SSF54060">
    <property type="entry name" value="His-Me finger endonucleases"/>
    <property type="match status" value="1"/>
</dbReference>